<dbReference type="Pfam" id="PF00291">
    <property type="entry name" value="PALP"/>
    <property type="match status" value="2"/>
</dbReference>
<gene>
    <name evidence="9" type="ORF">BB561_006306</name>
</gene>
<evidence type="ECO:0000313" key="10">
    <source>
        <dbReference type="Proteomes" id="UP000245383"/>
    </source>
</evidence>
<feature type="domain" description="Tryptophan synthase beta chain-like PALP" evidence="8">
    <location>
        <begin position="38"/>
        <end position="144"/>
    </location>
</feature>
<evidence type="ECO:0000256" key="6">
    <source>
        <dbReference type="ARBA" id="ARBA00023192"/>
    </source>
</evidence>
<dbReference type="AlphaFoldDB" id="A0A2T9Y587"/>
<evidence type="ECO:0000256" key="1">
    <source>
        <dbReference type="ARBA" id="ARBA00001933"/>
    </source>
</evidence>
<dbReference type="GO" id="GO:0019344">
    <property type="term" value="P:cysteine biosynthetic process"/>
    <property type="evidence" value="ECO:0007669"/>
    <property type="project" value="UniProtKB-KW"/>
</dbReference>
<keyword evidence="5" id="KW-0663">Pyridoxal phosphate</keyword>
<dbReference type="OrthoDB" id="10259545at2759"/>
<keyword evidence="3" id="KW-0028">Amino-acid biosynthesis</keyword>
<keyword evidence="6" id="KW-0198">Cysteine biosynthesis</keyword>
<proteinExistence type="inferred from homology"/>
<dbReference type="GO" id="GO:0016740">
    <property type="term" value="F:transferase activity"/>
    <property type="evidence" value="ECO:0007669"/>
    <property type="project" value="UniProtKB-KW"/>
</dbReference>
<name>A0A2T9Y587_9FUNG</name>
<keyword evidence="7" id="KW-0812">Transmembrane</keyword>
<dbReference type="FunFam" id="3.40.50.1100:FF:000016">
    <property type="entry name" value="Cysteine synthase A"/>
    <property type="match status" value="1"/>
</dbReference>
<dbReference type="SUPFAM" id="SSF53686">
    <property type="entry name" value="Tryptophan synthase beta subunit-like PLP-dependent enzymes"/>
    <property type="match status" value="1"/>
</dbReference>
<evidence type="ECO:0000259" key="8">
    <source>
        <dbReference type="Pfam" id="PF00291"/>
    </source>
</evidence>
<dbReference type="InterPro" id="IPR001926">
    <property type="entry name" value="TrpB-like_PALP"/>
</dbReference>
<keyword evidence="7" id="KW-0472">Membrane</keyword>
<keyword evidence="7" id="KW-1133">Transmembrane helix</keyword>
<dbReference type="EMBL" id="MBFR01000486">
    <property type="protein sequence ID" value="PVU87485.1"/>
    <property type="molecule type" value="Genomic_DNA"/>
</dbReference>
<dbReference type="CDD" id="cd01561">
    <property type="entry name" value="CBS_like"/>
    <property type="match status" value="1"/>
</dbReference>
<organism evidence="9 10">
    <name type="scientific">Smittium simulii</name>
    <dbReference type="NCBI Taxonomy" id="133385"/>
    <lineage>
        <taxon>Eukaryota</taxon>
        <taxon>Fungi</taxon>
        <taxon>Fungi incertae sedis</taxon>
        <taxon>Zoopagomycota</taxon>
        <taxon>Kickxellomycotina</taxon>
        <taxon>Harpellomycetes</taxon>
        <taxon>Harpellales</taxon>
        <taxon>Legeriomycetaceae</taxon>
        <taxon>Smittium</taxon>
    </lineage>
</organism>
<feature type="domain" description="Tryptophan synthase beta chain-like PALP" evidence="8">
    <location>
        <begin position="198"/>
        <end position="394"/>
    </location>
</feature>
<comment type="similarity">
    <text evidence="2">Belongs to the cysteine synthase/cystathionine beta-synthase family.</text>
</comment>
<dbReference type="STRING" id="133385.A0A2T9Y587"/>
<reference evidence="9 10" key="1">
    <citation type="journal article" date="2018" name="MBio">
        <title>Comparative Genomics Reveals the Core Gene Toolbox for the Fungus-Insect Symbiosis.</title>
        <authorList>
            <person name="Wang Y."/>
            <person name="Stata M."/>
            <person name="Wang W."/>
            <person name="Stajich J.E."/>
            <person name="White M.M."/>
            <person name="Moncalvo J.M."/>
        </authorList>
    </citation>
    <scope>NUCLEOTIDE SEQUENCE [LARGE SCALE GENOMIC DNA]</scope>
    <source>
        <strain evidence="9 10">SWE-8-4</strain>
    </source>
</reference>
<dbReference type="Gene3D" id="3.40.50.1100">
    <property type="match status" value="2"/>
</dbReference>
<evidence type="ECO:0000256" key="7">
    <source>
        <dbReference type="SAM" id="Phobius"/>
    </source>
</evidence>
<evidence type="ECO:0000256" key="4">
    <source>
        <dbReference type="ARBA" id="ARBA00022679"/>
    </source>
</evidence>
<protein>
    <recommendedName>
        <fullName evidence="8">Tryptophan synthase beta chain-like PALP domain-containing protein</fullName>
    </recommendedName>
</protein>
<keyword evidence="4" id="KW-0808">Transferase</keyword>
<evidence type="ECO:0000256" key="5">
    <source>
        <dbReference type="ARBA" id="ARBA00022898"/>
    </source>
</evidence>
<dbReference type="Proteomes" id="UP000245383">
    <property type="component" value="Unassembled WGS sequence"/>
</dbReference>
<comment type="caution">
    <text evidence="9">The sequence shown here is derived from an EMBL/GenBank/DDBJ whole genome shotgun (WGS) entry which is preliminary data.</text>
</comment>
<sequence>MTHVLSRGHGKTILIFGCGLLSTYLLTEYLMFYIQKGKAEFLNPGGSAKDRIVLEIIEDAEKNGLLFPNSDCCIFEGTSGSTGLSLCMVAHARGYKSYIVMPNDVSEEKKSIIRKMGGTLEIVKPCSIVDPGNYARVAEKRAKEYNLLHYNKIKSNTTSECSSQFLEDKLNLKNIDYSQSIETCHDSNLKDPEMKSLGFFMDQFENINNFKTHYKHTGPEILEQTGGDLDAIVHGSGTGGTIAGLTYYLKPKIPNLKVFLADPPGSGLANKINHNILFSETEKEGTRRRHQTDTIVEGVGLNRLTFNFKLITHTPDIEFIRSLGVEISSEQDLKKLKLDGAYTISDQNSIWMSRWLMKNDGLFIGSTSAMNCVAAVKIAQQLGPGCKILTILCDSGQRHLTKFWNDEHLKQMGFNVDCPHSMDSFLN</sequence>
<keyword evidence="10" id="KW-1185">Reference proteome</keyword>
<accession>A0A2T9Y587</accession>
<evidence type="ECO:0000313" key="9">
    <source>
        <dbReference type="EMBL" id="PVU87485.1"/>
    </source>
</evidence>
<comment type="cofactor">
    <cofactor evidence="1">
        <name>pyridoxal 5'-phosphate</name>
        <dbReference type="ChEBI" id="CHEBI:597326"/>
    </cofactor>
</comment>
<evidence type="ECO:0000256" key="3">
    <source>
        <dbReference type="ARBA" id="ARBA00022605"/>
    </source>
</evidence>
<evidence type="ECO:0000256" key="2">
    <source>
        <dbReference type="ARBA" id="ARBA00007103"/>
    </source>
</evidence>
<feature type="transmembrane region" description="Helical" evidence="7">
    <location>
        <begin position="12"/>
        <end position="34"/>
    </location>
</feature>
<dbReference type="PANTHER" id="PTHR10314">
    <property type="entry name" value="CYSTATHIONINE BETA-SYNTHASE"/>
    <property type="match status" value="1"/>
</dbReference>
<dbReference type="InterPro" id="IPR036052">
    <property type="entry name" value="TrpB-like_PALP_sf"/>
</dbReference>
<dbReference type="InterPro" id="IPR050214">
    <property type="entry name" value="Cys_Synth/Cystath_Beta-Synth"/>
</dbReference>